<name>A0A388KLF9_CHABU</name>
<dbReference type="AlphaFoldDB" id="A0A388KLF9"/>
<comment type="caution">
    <text evidence="1">The sequence shown here is derived from an EMBL/GenBank/DDBJ whole genome shotgun (WGS) entry which is preliminary data.</text>
</comment>
<keyword evidence="2" id="KW-1185">Reference proteome</keyword>
<dbReference type="Proteomes" id="UP000265515">
    <property type="component" value="Unassembled WGS sequence"/>
</dbReference>
<dbReference type="EMBL" id="BFEA01000136">
    <property type="protein sequence ID" value="GBG70793.1"/>
    <property type="molecule type" value="Genomic_DNA"/>
</dbReference>
<dbReference type="Gramene" id="GBG70793">
    <property type="protein sequence ID" value="GBG70793"/>
    <property type="gene ID" value="CBR_g8093"/>
</dbReference>
<gene>
    <name evidence="1" type="ORF">CBR_g8093</name>
</gene>
<protein>
    <submittedName>
        <fullName evidence="1">Uncharacterized protein</fullName>
    </submittedName>
</protein>
<accession>A0A388KLF9</accession>
<organism evidence="1 2">
    <name type="scientific">Chara braunii</name>
    <name type="common">Braun's stonewort</name>
    <dbReference type="NCBI Taxonomy" id="69332"/>
    <lineage>
        <taxon>Eukaryota</taxon>
        <taxon>Viridiplantae</taxon>
        <taxon>Streptophyta</taxon>
        <taxon>Charophyceae</taxon>
        <taxon>Charales</taxon>
        <taxon>Characeae</taxon>
        <taxon>Chara</taxon>
    </lineage>
</organism>
<evidence type="ECO:0000313" key="2">
    <source>
        <dbReference type="Proteomes" id="UP000265515"/>
    </source>
</evidence>
<proteinExistence type="predicted"/>
<reference evidence="1 2" key="1">
    <citation type="journal article" date="2018" name="Cell">
        <title>The Chara Genome: Secondary Complexity and Implications for Plant Terrestrialization.</title>
        <authorList>
            <person name="Nishiyama T."/>
            <person name="Sakayama H."/>
            <person name="Vries J.D."/>
            <person name="Buschmann H."/>
            <person name="Saint-Marcoux D."/>
            <person name="Ullrich K.K."/>
            <person name="Haas F.B."/>
            <person name="Vanderstraeten L."/>
            <person name="Becker D."/>
            <person name="Lang D."/>
            <person name="Vosolsobe S."/>
            <person name="Rombauts S."/>
            <person name="Wilhelmsson P.K.I."/>
            <person name="Janitza P."/>
            <person name="Kern R."/>
            <person name="Heyl A."/>
            <person name="Rumpler F."/>
            <person name="Villalobos L.I.A.C."/>
            <person name="Clay J.M."/>
            <person name="Skokan R."/>
            <person name="Toyoda A."/>
            <person name="Suzuki Y."/>
            <person name="Kagoshima H."/>
            <person name="Schijlen E."/>
            <person name="Tajeshwar N."/>
            <person name="Catarino B."/>
            <person name="Hetherington A.J."/>
            <person name="Saltykova A."/>
            <person name="Bonnot C."/>
            <person name="Breuninger H."/>
            <person name="Symeonidi A."/>
            <person name="Radhakrishnan G.V."/>
            <person name="Van Nieuwerburgh F."/>
            <person name="Deforce D."/>
            <person name="Chang C."/>
            <person name="Karol K.G."/>
            <person name="Hedrich R."/>
            <person name="Ulvskov P."/>
            <person name="Glockner G."/>
            <person name="Delwiche C.F."/>
            <person name="Petrasek J."/>
            <person name="Van de Peer Y."/>
            <person name="Friml J."/>
            <person name="Beilby M."/>
            <person name="Dolan L."/>
            <person name="Kohara Y."/>
            <person name="Sugano S."/>
            <person name="Fujiyama A."/>
            <person name="Delaux P.-M."/>
            <person name="Quint M."/>
            <person name="TheiBen G."/>
            <person name="Hagemann M."/>
            <person name="Harholt J."/>
            <person name="Dunand C."/>
            <person name="Zachgo S."/>
            <person name="Langdale J."/>
            <person name="Maumus F."/>
            <person name="Straeten D.V.D."/>
            <person name="Gould S.B."/>
            <person name="Rensing S.A."/>
        </authorList>
    </citation>
    <scope>NUCLEOTIDE SEQUENCE [LARGE SCALE GENOMIC DNA]</scope>
    <source>
        <strain evidence="1 2">S276</strain>
    </source>
</reference>
<sequence>MASGVSDLEDGGGGDELLELVESGLVSFSPCKGLSGAGGGRWELGEGGDLFGVHADTVDRDTVTTVFYARGSKCTLAELGVELLFSKDGENFAKVFEVGFEGGAKDEDIINLKVDHDTDFEEVAKDMIHGRLECGGGIGEFEGHHEELIVPKVRAKGDLVGVLLAYADLVEATAEINLGEILGSAEAIKKLGYAREWVLVLDRDPVQGTVVCAHAEFRGVVLLNEETTGSERGGARLNEAFLKEFIKLSLHLFGLGDGELVRGATRRRVAGSRSIVWDRPRSGGRPEARTRGKHL</sequence>
<evidence type="ECO:0000313" key="1">
    <source>
        <dbReference type="EMBL" id="GBG70793.1"/>
    </source>
</evidence>
<dbReference type="OrthoDB" id="2693386at2759"/>